<dbReference type="AlphaFoldDB" id="A0A0N1HXZ8"/>
<evidence type="ECO:0000313" key="2">
    <source>
        <dbReference type="Proteomes" id="UP000038010"/>
    </source>
</evidence>
<proteinExistence type="predicted"/>
<organism evidence="1 2">
    <name type="scientific">Cyphellophora attinorum</name>
    <dbReference type="NCBI Taxonomy" id="1664694"/>
    <lineage>
        <taxon>Eukaryota</taxon>
        <taxon>Fungi</taxon>
        <taxon>Dikarya</taxon>
        <taxon>Ascomycota</taxon>
        <taxon>Pezizomycotina</taxon>
        <taxon>Eurotiomycetes</taxon>
        <taxon>Chaetothyriomycetidae</taxon>
        <taxon>Chaetothyriales</taxon>
        <taxon>Cyphellophoraceae</taxon>
        <taxon>Cyphellophora</taxon>
    </lineage>
</organism>
<dbReference type="GeneID" id="28733520"/>
<dbReference type="STRING" id="1664694.A0A0N1HXZ8"/>
<comment type="caution">
    <text evidence="1">The sequence shown here is derived from an EMBL/GenBank/DDBJ whole genome shotgun (WGS) entry which is preliminary data.</text>
</comment>
<dbReference type="Proteomes" id="UP000038010">
    <property type="component" value="Unassembled WGS sequence"/>
</dbReference>
<gene>
    <name evidence="1" type="ORF">AB675_1729</name>
</gene>
<dbReference type="Pfam" id="PF11905">
    <property type="entry name" value="DUF3425"/>
    <property type="match status" value="1"/>
</dbReference>
<dbReference type="InterPro" id="IPR021833">
    <property type="entry name" value="DUF3425"/>
</dbReference>
<dbReference type="OrthoDB" id="2245989at2759"/>
<keyword evidence="2" id="KW-1185">Reference proteome</keyword>
<accession>A0A0N1HXZ8</accession>
<protein>
    <submittedName>
        <fullName evidence="1">Uncharacterized protein</fullName>
    </submittedName>
</protein>
<dbReference type="RefSeq" id="XP_018003023.1">
    <property type="nucleotide sequence ID" value="XM_018141640.1"/>
</dbReference>
<dbReference type="PANTHER" id="PTHR38116:SF1">
    <property type="entry name" value="BZIP DOMAIN-CONTAINING PROTEIN"/>
    <property type="match status" value="1"/>
</dbReference>
<reference evidence="1 2" key="1">
    <citation type="submission" date="2015-06" db="EMBL/GenBank/DDBJ databases">
        <title>Draft genome of the ant-associated black yeast Phialophora attae CBS 131958.</title>
        <authorList>
            <person name="Moreno L.F."/>
            <person name="Stielow B.J."/>
            <person name="de Hoog S."/>
            <person name="Vicente V.A."/>
            <person name="Weiss V.A."/>
            <person name="de Vries M."/>
            <person name="Cruz L.M."/>
            <person name="Souza E.M."/>
        </authorList>
    </citation>
    <scope>NUCLEOTIDE SEQUENCE [LARGE SCALE GENOMIC DNA]</scope>
    <source>
        <strain evidence="1 2">CBS 131958</strain>
    </source>
</reference>
<dbReference type="EMBL" id="LFJN01000006">
    <property type="protein sequence ID" value="KPI43060.1"/>
    <property type="molecule type" value="Genomic_DNA"/>
</dbReference>
<dbReference type="PANTHER" id="PTHR38116">
    <property type="entry name" value="CHROMOSOME 7, WHOLE GENOME SHOTGUN SEQUENCE"/>
    <property type="match status" value="1"/>
</dbReference>
<dbReference type="VEuPathDB" id="FungiDB:AB675_1729"/>
<evidence type="ECO:0000313" key="1">
    <source>
        <dbReference type="EMBL" id="KPI43060.1"/>
    </source>
</evidence>
<sequence length="317" mass="36438">MTVHIQWHFSVRILRIGFAIATSEIDYFGDPITLQIWQKAYTARSWGDSGHYDAATRGRRKAHERAVARTARKDDGLRELTWVSVDRPEGKQAADTPYGRLHPLIQQLHEGFRSKACVRRWYGASGPELTFPLTSDHLMPLVQYNLKRAAMTNASILDRIVEQPSKIWADDDCDVLERELVYFSGSSRLHEVPLSLLPTSLQRGEPHKHWIDLIPDPMLRDNIIRESQRTPTADLVLDDLLSDLAGCLTTHEQMRGTEVSGRAMIIVWTTPWSPWGLEVTEAFQRKWGRLLYGCRDILLATNMWRRERGERPLFVVS</sequence>
<name>A0A0N1HXZ8_9EURO</name>